<accession>A0A453JQG5</accession>
<protein>
    <recommendedName>
        <fullName evidence="1">Transposase Tc1-like domain-containing protein</fullName>
    </recommendedName>
</protein>
<evidence type="ECO:0000313" key="3">
    <source>
        <dbReference type="Proteomes" id="UP000015105"/>
    </source>
</evidence>
<dbReference type="InterPro" id="IPR002492">
    <property type="entry name" value="Transposase_Tc1-like"/>
</dbReference>
<reference evidence="2" key="3">
    <citation type="journal article" date="2017" name="Nature">
        <title>Genome sequence of the progenitor of the wheat D genome Aegilops tauschii.</title>
        <authorList>
            <person name="Luo M.C."/>
            <person name="Gu Y.Q."/>
            <person name="Puiu D."/>
            <person name="Wang H."/>
            <person name="Twardziok S.O."/>
            <person name="Deal K.R."/>
            <person name="Huo N."/>
            <person name="Zhu T."/>
            <person name="Wang L."/>
            <person name="Wang Y."/>
            <person name="McGuire P.E."/>
            <person name="Liu S."/>
            <person name="Long H."/>
            <person name="Ramasamy R.K."/>
            <person name="Rodriguez J.C."/>
            <person name="Van S.L."/>
            <person name="Yuan L."/>
            <person name="Wang Z."/>
            <person name="Xia Z."/>
            <person name="Xiao L."/>
            <person name="Anderson O.D."/>
            <person name="Ouyang S."/>
            <person name="Liang Y."/>
            <person name="Zimin A.V."/>
            <person name="Pertea G."/>
            <person name="Qi P."/>
            <person name="Bennetzen J.L."/>
            <person name="Dai X."/>
            <person name="Dawson M.W."/>
            <person name="Muller H.G."/>
            <person name="Kugler K."/>
            <person name="Rivarola-Duarte L."/>
            <person name="Spannagl M."/>
            <person name="Mayer K.F.X."/>
            <person name="Lu F.H."/>
            <person name="Bevan M.W."/>
            <person name="Leroy P."/>
            <person name="Li P."/>
            <person name="You F.M."/>
            <person name="Sun Q."/>
            <person name="Liu Z."/>
            <person name="Lyons E."/>
            <person name="Wicker T."/>
            <person name="Salzberg S.L."/>
            <person name="Devos K.M."/>
            <person name="Dvorak J."/>
        </authorList>
    </citation>
    <scope>NUCLEOTIDE SEQUENCE [LARGE SCALE GENOMIC DNA]</scope>
    <source>
        <strain evidence="2">cv. AL8/78</strain>
    </source>
</reference>
<proteinExistence type="predicted"/>
<dbReference type="Pfam" id="PF01498">
    <property type="entry name" value="HTH_Tnp_Tc3_2"/>
    <property type="match status" value="1"/>
</dbReference>
<dbReference type="GO" id="GO:0006313">
    <property type="term" value="P:DNA transposition"/>
    <property type="evidence" value="ECO:0007669"/>
    <property type="project" value="InterPro"/>
</dbReference>
<dbReference type="PANTHER" id="PTHR33889:SF1">
    <property type="entry name" value="OS03G0834800 PROTEIN"/>
    <property type="match status" value="1"/>
</dbReference>
<reference evidence="2" key="4">
    <citation type="submission" date="2019-03" db="UniProtKB">
        <authorList>
            <consortium name="EnsemblPlants"/>
        </authorList>
    </citation>
    <scope>IDENTIFICATION</scope>
</reference>
<dbReference type="EnsemblPlants" id="AET5Gv20157400.1">
    <property type="protein sequence ID" value="AET5Gv20157400.1"/>
    <property type="gene ID" value="AET5Gv20157400"/>
</dbReference>
<evidence type="ECO:0000259" key="1">
    <source>
        <dbReference type="Pfam" id="PF01498"/>
    </source>
</evidence>
<dbReference type="GO" id="GO:0003677">
    <property type="term" value="F:DNA binding"/>
    <property type="evidence" value="ECO:0007669"/>
    <property type="project" value="InterPro"/>
</dbReference>
<evidence type="ECO:0000313" key="2">
    <source>
        <dbReference type="EnsemblPlants" id="AET5Gv20157400.1"/>
    </source>
</evidence>
<dbReference type="Gramene" id="AET5Gv20157400.1">
    <property type="protein sequence ID" value="AET5Gv20157400.1"/>
    <property type="gene ID" value="AET5Gv20157400"/>
</dbReference>
<name>A0A453JQG5_AEGTS</name>
<dbReference type="Gene3D" id="1.10.10.60">
    <property type="entry name" value="Homeodomain-like"/>
    <property type="match status" value="1"/>
</dbReference>
<reference evidence="2" key="5">
    <citation type="journal article" date="2021" name="G3 (Bethesda)">
        <title>Aegilops tauschii genome assembly Aet v5.0 features greater sequence contiguity and improved annotation.</title>
        <authorList>
            <person name="Wang L."/>
            <person name="Zhu T."/>
            <person name="Rodriguez J.C."/>
            <person name="Deal K.R."/>
            <person name="Dubcovsky J."/>
            <person name="McGuire P.E."/>
            <person name="Lux T."/>
            <person name="Spannagl M."/>
            <person name="Mayer K.F.X."/>
            <person name="Baldrich P."/>
            <person name="Meyers B.C."/>
            <person name="Huo N."/>
            <person name="Gu Y.Q."/>
            <person name="Zhou H."/>
            <person name="Devos K.M."/>
            <person name="Bennetzen J.L."/>
            <person name="Unver T."/>
            <person name="Budak H."/>
            <person name="Gulick P.J."/>
            <person name="Galiba G."/>
            <person name="Kalapos B."/>
            <person name="Nelson D.R."/>
            <person name="Li P."/>
            <person name="You F.M."/>
            <person name="Luo M.C."/>
            <person name="Dvorak J."/>
        </authorList>
    </citation>
    <scope>NUCLEOTIDE SEQUENCE [LARGE SCALE GENOMIC DNA]</scope>
    <source>
        <strain evidence="2">cv. AL8/78</strain>
    </source>
</reference>
<dbReference type="AlphaFoldDB" id="A0A453JQG5"/>
<feature type="domain" description="Transposase Tc1-like" evidence="1">
    <location>
        <begin position="18"/>
        <end position="70"/>
    </location>
</feature>
<dbReference type="Proteomes" id="UP000015105">
    <property type="component" value="Chromosome 5D"/>
</dbReference>
<dbReference type="PANTHER" id="PTHR33889">
    <property type="entry name" value="OS04G0681850 PROTEIN"/>
    <property type="match status" value="1"/>
</dbReference>
<keyword evidence="3" id="KW-1185">Reference proteome</keyword>
<reference evidence="3" key="2">
    <citation type="journal article" date="2017" name="Nat. Plants">
        <title>The Aegilops tauschii genome reveals multiple impacts of transposons.</title>
        <authorList>
            <person name="Zhao G."/>
            <person name="Zou C."/>
            <person name="Li K."/>
            <person name="Wang K."/>
            <person name="Li T."/>
            <person name="Gao L."/>
            <person name="Zhang X."/>
            <person name="Wang H."/>
            <person name="Yang Z."/>
            <person name="Liu X."/>
            <person name="Jiang W."/>
            <person name="Mao L."/>
            <person name="Kong X."/>
            <person name="Jiao Y."/>
            <person name="Jia J."/>
        </authorList>
    </citation>
    <scope>NUCLEOTIDE SEQUENCE [LARGE SCALE GENOMIC DNA]</scope>
    <source>
        <strain evidence="3">cv. AL8/78</strain>
    </source>
</reference>
<dbReference type="GO" id="GO:0015074">
    <property type="term" value="P:DNA integration"/>
    <property type="evidence" value="ECO:0007669"/>
    <property type="project" value="InterPro"/>
</dbReference>
<organism evidence="2 3">
    <name type="scientific">Aegilops tauschii subsp. strangulata</name>
    <name type="common">Goatgrass</name>
    <dbReference type="NCBI Taxonomy" id="200361"/>
    <lineage>
        <taxon>Eukaryota</taxon>
        <taxon>Viridiplantae</taxon>
        <taxon>Streptophyta</taxon>
        <taxon>Embryophyta</taxon>
        <taxon>Tracheophyta</taxon>
        <taxon>Spermatophyta</taxon>
        <taxon>Magnoliopsida</taxon>
        <taxon>Liliopsida</taxon>
        <taxon>Poales</taxon>
        <taxon>Poaceae</taxon>
        <taxon>BOP clade</taxon>
        <taxon>Pooideae</taxon>
        <taxon>Triticodae</taxon>
        <taxon>Triticeae</taxon>
        <taxon>Triticinae</taxon>
        <taxon>Aegilops</taxon>
    </lineage>
</organism>
<reference evidence="3" key="1">
    <citation type="journal article" date="2014" name="Science">
        <title>Ancient hybridizations among the ancestral genomes of bread wheat.</title>
        <authorList>
            <consortium name="International Wheat Genome Sequencing Consortium,"/>
            <person name="Marcussen T."/>
            <person name="Sandve S.R."/>
            <person name="Heier L."/>
            <person name="Spannagl M."/>
            <person name="Pfeifer M."/>
            <person name="Jakobsen K.S."/>
            <person name="Wulff B.B."/>
            <person name="Steuernagel B."/>
            <person name="Mayer K.F."/>
            <person name="Olsen O.A."/>
        </authorList>
    </citation>
    <scope>NUCLEOTIDE SEQUENCE [LARGE SCALE GENOMIC DNA]</scope>
    <source>
        <strain evidence="3">cv. AL8/78</strain>
    </source>
</reference>
<sequence length="71" mass="8307">GRKGKDNVLSQIPTIPLNRRSTLRSLARALGVSHTTLYQKLKLRKIRRHSNRLKPSLKEKNKRERIEFCIS</sequence>